<dbReference type="SUPFAM" id="SSF57424">
    <property type="entry name" value="LDL receptor-like module"/>
    <property type="match status" value="1"/>
</dbReference>
<dbReference type="PROSITE" id="PS00109">
    <property type="entry name" value="PROTEIN_KINASE_TYR"/>
    <property type="match status" value="1"/>
</dbReference>
<dbReference type="EMBL" id="CH991548">
    <property type="protein sequence ID" value="EDQ90374.1"/>
    <property type="molecule type" value="Genomic_DNA"/>
</dbReference>
<feature type="transmembrane region" description="Helical" evidence="5">
    <location>
        <begin position="573"/>
        <end position="597"/>
    </location>
</feature>
<keyword evidence="5" id="KW-0812">Transmembrane</keyword>
<dbReference type="FunFam" id="4.10.400.10:FF:000167">
    <property type="entry name" value="Predicted protein"/>
    <property type="match status" value="1"/>
</dbReference>
<keyword evidence="5" id="KW-1133">Transmembrane helix</keyword>
<evidence type="ECO:0000256" key="1">
    <source>
        <dbReference type="ARBA" id="ARBA00004167"/>
    </source>
</evidence>
<evidence type="ECO:0000256" key="3">
    <source>
        <dbReference type="ARBA" id="ARBA00051243"/>
    </source>
</evidence>
<evidence type="ECO:0000256" key="4">
    <source>
        <dbReference type="PROSITE-ProRule" id="PRU10141"/>
    </source>
</evidence>
<dbReference type="STRING" id="81824.A9UXE0"/>
<feature type="signal peptide" evidence="6">
    <location>
        <begin position="1"/>
        <end position="35"/>
    </location>
</feature>
<dbReference type="GO" id="GO:0004713">
    <property type="term" value="F:protein tyrosine kinase activity"/>
    <property type="evidence" value="ECO:0000318"/>
    <property type="project" value="GO_Central"/>
</dbReference>
<keyword evidence="5" id="KW-0472">Membrane</keyword>
<organism evidence="8 9">
    <name type="scientific">Monosiga brevicollis</name>
    <name type="common">Choanoflagellate</name>
    <dbReference type="NCBI Taxonomy" id="81824"/>
    <lineage>
        <taxon>Eukaryota</taxon>
        <taxon>Choanoflagellata</taxon>
        <taxon>Craspedida</taxon>
        <taxon>Salpingoecidae</taxon>
        <taxon>Monosiga</taxon>
    </lineage>
</organism>
<dbReference type="SUPFAM" id="SSF56112">
    <property type="entry name" value="Protein kinase-like (PK-like)"/>
    <property type="match status" value="1"/>
</dbReference>
<accession>A9UXE0</accession>
<dbReference type="PANTHER" id="PTHR24416:SF617">
    <property type="entry name" value="RET ONCOGENE, ISOFORM A"/>
    <property type="match status" value="1"/>
</dbReference>
<keyword evidence="2" id="KW-1015">Disulfide bond</keyword>
<dbReference type="FunFam" id="1.10.510.10:FF:002217">
    <property type="entry name" value="Predicted protein"/>
    <property type="match status" value="1"/>
</dbReference>
<dbReference type="PROSITE" id="PS00107">
    <property type="entry name" value="PROTEIN_KINASE_ATP"/>
    <property type="match status" value="1"/>
</dbReference>
<evidence type="ECO:0000256" key="2">
    <source>
        <dbReference type="ARBA" id="ARBA00023157"/>
    </source>
</evidence>
<dbReference type="CDD" id="cd00112">
    <property type="entry name" value="LDLa"/>
    <property type="match status" value="1"/>
</dbReference>
<name>A9UXE0_MONBE</name>
<dbReference type="InterPro" id="IPR008266">
    <property type="entry name" value="Tyr_kinase_AS"/>
</dbReference>
<dbReference type="SMART" id="SM00219">
    <property type="entry name" value="TyrKc"/>
    <property type="match status" value="1"/>
</dbReference>
<dbReference type="PANTHER" id="PTHR24416">
    <property type="entry name" value="TYROSINE-PROTEIN KINASE RECEPTOR"/>
    <property type="match status" value="1"/>
</dbReference>
<dbReference type="GO" id="GO:0005524">
    <property type="term" value="F:ATP binding"/>
    <property type="evidence" value="ECO:0007669"/>
    <property type="project" value="UniProtKB-UniRule"/>
</dbReference>
<proteinExistence type="predicted"/>
<gene>
    <name evidence="8" type="ORF">MONBRDRAFT_24758</name>
</gene>
<keyword evidence="4" id="KW-0547">Nucleotide-binding</keyword>
<keyword evidence="4" id="KW-0067">ATP-binding</keyword>
<dbReference type="Proteomes" id="UP000001357">
    <property type="component" value="Unassembled WGS sequence"/>
</dbReference>
<evidence type="ECO:0000313" key="9">
    <source>
        <dbReference type="Proteomes" id="UP000001357"/>
    </source>
</evidence>
<dbReference type="PRINTS" id="PR00109">
    <property type="entry name" value="TYRKINASE"/>
</dbReference>
<dbReference type="InterPro" id="IPR050122">
    <property type="entry name" value="RTK"/>
</dbReference>
<dbReference type="InterPro" id="IPR036055">
    <property type="entry name" value="LDL_receptor-like_sf"/>
</dbReference>
<dbReference type="InterPro" id="IPR017441">
    <property type="entry name" value="Protein_kinase_ATP_BS"/>
</dbReference>
<dbReference type="InterPro" id="IPR002172">
    <property type="entry name" value="LDrepeatLR_classA_rpt"/>
</dbReference>
<protein>
    <recommendedName>
        <fullName evidence="7">Protein kinase domain-containing protein</fullName>
    </recommendedName>
</protein>
<keyword evidence="9" id="KW-1185">Reference proteome</keyword>
<feature type="domain" description="Protein kinase" evidence="7">
    <location>
        <begin position="644"/>
        <end position="888"/>
    </location>
</feature>
<comment type="subcellular location">
    <subcellularLocation>
        <location evidence="1">Membrane</location>
        <topology evidence="1">Single-pass membrane protein</topology>
    </subcellularLocation>
</comment>
<dbReference type="KEGG" id="mbr:MONBRDRAFT_24758"/>
<comment type="catalytic activity">
    <reaction evidence="3">
        <text>L-tyrosyl-[protein] + ATP = O-phospho-L-tyrosyl-[protein] + ADP + H(+)</text>
        <dbReference type="Rhea" id="RHEA:10596"/>
        <dbReference type="Rhea" id="RHEA-COMP:10136"/>
        <dbReference type="Rhea" id="RHEA-COMP:20101"/>
        <dbReference type="ChEBI" id="CHEBI:15378"/>
        <dbReference type="ChEBI" id="CHEBI:30616"/>
        <dbReference type="ChEBI" id="CHEBI:46858"/>
        <dbReference type="ChEBI" id="CHEBI:61978"/>
        <dbReference type="ChEBI" id="CHEBI:456216"/>
        <dbReference type="EC" id="2.7.10.1"/>
    </reaction>
</comment>
<dbReference type="PROSITE" id="PS50011">
    <property type="entry name" value="PROTEIN_KINASE_DOM"/>
    <property type="match status" value="1"/>
</dbReference>
<feature type="chain" id="PRO_5002745014" description="Protein kinase domain-containing protein" evidence="6">
    <location>
        <begin position="36"/>
        <end position="888"/>
    </location>
</feature>
<dbReference type="InterPro" id="IPR020635">
    <property type="entry name" value="Tyr_kinase_cat_dom"/>
</dbReference>
<dbReference type="InParanoid" id="A9UXE0"/>
<dbReference type="InterPro" id="IPR001245">
    <property type="entry name" value="Ser-Thr/Tyr_kinase_cat_dom"/>
</dbReference>
<reference evidence="8 9" key="1">
    <citation type="journal article" date="2008" name="Nature">
        <title>The genome of the choanoflagellate Monosiga brevicollis and the origin of metazoans.</title>
        <authorList>
            <consortium name="JGI Sequencing"/>
            <person name="King N."/>
            <person name="Westbrook M.J."/>
            <person name="Young S.L."/>
            <person name="Kuo A."/>
            <person name="Abedin M."/>
            <person name="Chapman J."/>
            <person name="Fairclough S."/>
            <person name="Hellsten U."/>
            <person name="Isogai Y."/>
            <person name="Letunic I."/>
            <person name="Marr M."/>
            <person name="Pincus D."/>
            <person name="Putnam N."/>
            <person name="Rokas A."/>
            <person name="Wright K.J."/>
            <person name="Zuzow R."/>
            <person name="Dirks W."/>
            <person name="Good M."/>
            <person name="Goodstein D."/>
            <person name="Lemons D."/>
            <person name="Li W."/>
            <person name="Lyons J.B."/>
            <person name="Morris A."/>
            <person name="Nichols S."/>
            <person name="Richter D.J."/>
            <person name="Salamov A."/>
            <person name="Bork P."/>
            <person name="Lim W.A."/>
            <person name="Manning G."/>
            <person name="Miller W.T."/>
            <person name="McGinnis W."/>
            <person name="Shapiro H."/>
            <person name="Tjian R."/>
            <person name="Grigoriev I.V."/>
            <person name="Rokhsar D."/>
        </authorList>
    </citation>
    <scope>NUCLEOTIDE SEQUENCE [LARGE SCALE GENOMIC DNA]</scope>
    <source>
        <strain evidence="9">MX1 / ATCC 50154</strain>
    </source>
</reference>
<dbReference type="GO" id="GO:0004714">
    <property type="term" value="F:transmembrane receptor protein tyrosine kinase activity"/>
    <property type="evidence" value="ECO:0007669"/>
    <property type="project" value="UniProtKB-EC"/>
</dbReference>
<dbReference type="GO" id="GO:0005886">
    <property type="term" value="C:plasma membrane"/>
    <property type="evidence" value="ECO:0000318"/>
    <property type="project" value="GO_Central"/>
</dbReference>
<evidence type="ECO:0000256" key="5">
    <source>
        <dbReference type="SAM" id="Phobius"/>
    </source>
</evidence>
<dbReference type="InterPro" id="IPR011009">
    <property type="entry name" value="Kinase-like_dom_sf"/>
</dbReference>
<dbReference type="SMART" id="SM00192">
    <property type="entry name" value="LDLa"/>
    <property type="match status" value="1"/>
</dbReference>
<dbReference type="AlphaFoldDB" id="A9UXE0"/>
<dbReference type="RefSeq" id="XP_001745141.1">
    <property type="nucleotide sequence ID" value="XM_001745089.1"/>
</dbReference>
<dbReference type="GeneID" id="5890239"/>
<dbReference type="Pfam" id="PF07714">
    <property type="entry name" value="PK_Tyr_Ser-Thr"/>
    <property type="match status" value="1"/>
</dbReference>
<dbReference type="PROSITE" id="PS50068">
    <property type="entry name" value="LDLRA_2"/>
    <property type="match status" value="1"/>
</dbReference>
<dbReference type="InterPro" id="IPR000719">
    <property type="entry name" value="Prot_kinase_dom"/>
</dbReference>
<dbReference type="Gene3D" id="4.10.400.10">
    <property type="entry name" value="Low-density Lipoprotein Receptor"/>
    <property type="match status" value="1"/>
</dbReference>
<evidence type="ECO:0000256" key="6">
    <source>
        <dbReference type="SAM" id="SignalP"/>
    </source>
</evidence>
<sequence length="888" mass="97200">MGARVRSLPCLTLLLLQPLVLHLLLVGWQLPRVAGNCPARPPRFDNQECGTTAVACVVQCDVSDALLNLTCSTSGTSVDGAWSGTCASLIPSCEAGATVGDRSWSYACSSLPAIPMGLPADSTALRLAFDAPASGPLHLSRLAALDQLQVLHLHNYELASSASLPAMPGLWEMHQASATAARLLYPQAPLLKTYRVRAVSVEAGLELSRIAQAYANLTFLRFTEMTGQNLVWSAPAPVLSNLRDMYLLLNDCQQLDGLNVSFPALRHLELTCRYGTTELKKSLLPQSSQLRYLQLHIQQGATTGAGELALTSITYDAWWRIMNFEKLQPNETALAVVTPDIQCYGREHGDGLVMINCSCYNPPYQDAPFCPKPAQNVVCPSSGSALEIVQICDGVADCPNGEDEASCHGLLKLRSMSRELPYFQELDCIDQVELWVERGVIRSSKPSESGNYSCSSLRGVMRNWDAAELHYSLSSIRALVTERPKPWLVLAVTLRFSNILSEEVLFRLGYQLMEGSLFGLIGSNETFSEDFTLPSLSEFEAQYHAHVNIAASTTRLPALTPKALESSTGVSSVVVVVAVVASITFVAAVAVVAYMGLRRSHSRKEQAAMESEILTLMREARADFDSAYPHLHLTPLELLDPDAIKVEHAVGHGNFSDVYQASLLRGEQAPWCVAIKKCHADKTTLLAWLREIMLLHSFRDQPNIIGLHGVLLSVAKLSNLSAVLEWAPHGNLRDFVRRHPLSEAQLHQALHQTVSALAYLAKLDIVHRDVAARNVLVMAASPTFVCKLGDFGLSRIMPSSEYYKSTADSEMPFRWMALECLVARRYSEHSDVWAFGVLVWELVTAGATPWQGMELPAIIQQLKAGAALPLPPGAPSIAQRFALPLRFR</sequence>
<evidence type="ECO:0000259" key="7">
    <source>
        <dbReference type="PROSITE" id="PS50011"/>
    </source>
</evidence>
<evidence type="ECO:0000313" key="8">
    <source>
        <dbReference type="EMBL" id="EDQ90374.1"/>
    </source>
</evidence>
<feature type="binding site" evidence="4">
    <location>
        <position position="677"/>
    </location>
    <ligand>
        <name>ATP</name>
        <dbReference type="ChEBI" id="CHEBI:30616"/>
    </ligand>
</feature>
<dbReference type="Gene3D" id="1.10.510.10">
    <property type="entry name" value="Transferase(Phosphotransferase) domain 1"/>
    <property type="match status" value="1"/>
</dbReference>
<dbReference type="eggNOG" id="KOG4257">
    <property type="taxonomic scope" value="Eukaryota"/>
</dbReference>
<keyword evidence="6" id="KW-0732">Signal</keyword>